<reference evidence="1" key="1">
    <citation type="submission" date="2023-11" db="EMBL/GenBank/DDBJ databases">
        <authorList>
            <person name="Poullet M."/>
        </authorList>
    </citation>
    <scope>NUCLEOTIDE SEQUENCE</scope>
    <source>
        <strain evidence="1">E1834</strain>
    </source>
</reference>
<protein>
    <submittedName>
        <fullName evidence="1">Uncharacterized protein</fullName>
    </submittedName>
</protein>
<accession>A0ACB0Z788</accession>
<evidence type="ECO:0000313" key="1">
    <source>
        <dbReference type="EMBL" id="CAK5074393.1"/>
    </source>
</evidence>
<keyword evidence="2" id="KW-1185">Reference proteome</keyword>
<evidence type="ECO:0000313" key="2">
    <source>
        <dbReference type="Proteomes" id="UP001497535"/>
    </source>
</evidence>
<name>A0ACB0Z788_MELEN</name>
<dbReference type="EMBL" id="CAVMJV010000026">
    <property type="protein sequence ID" value="CAK5074393.1"/>
    <property type="molecule type" value="Genomic_DNA"/>
</dbReference>
<organism evidence="1 2">
    <name type="scientific">Meloidogyne enterolobii</name>
    <name type="common">Root-knot nematode worm</name>
    <name type="synonym">Meloidogyne mayaguensis</name>
    <dbReference type="NCBI Taxonomy" id="390850"/>
    <lineage>
        <taxon>Eukaryota</taxon>
        <taxon>Metazoa</taxon>
        <taxon>Ecdysozoa</taxon>
        <taxon>Nematoda</taxon>
        <taxon>Chromadorea</taxon>
        <taxon>Rhabditida</taxon>
        <taxon>Tylenchina</taxon>
        <taxon>Tylenchomorpha</taxon>
        <taxon>Tylenchoidea</taxon>
        <taxon>Meloidogynidae</taxon>
        <taxon>Meloidogyninae</taxon>
        <taxon>Meloidogyne</taxon>
    </lineage>
</organism>
<sequence length="69" mass="8690">MKGRKGRLEGGGKWRISTRHTSFQPFIYFLLFFTQQRNHWTYKQLFKTFFLFKLEEETKKYFFCFYKLL</sequence>
<comment type="caution">
    <text evidence="1">The sequence shown here is derived from an EMBL/GenBank/DDBJ whole genome shotgun (WGS) entry which is preliminary data.</text>
</comment>
<proteinExistence type="predicted"/>
<gene>
    <name evidence="1" type="ORF">MENTE1834_LOCUS21144</name>
</gene>
<dbReference type="Proteomes" id="UP001497535">
    <property type="component" value="Unassembled WGS sequence"/>
</dbReference>